<keyword evidence="3" id="KW-0418">Kinase</keyword>
<evidence type="ECO:0000256" key="2">
    <source>
        <dbReference type="ARBA" id="ARBA00022679"/>
    </source>
</evidence>
<evidence type="ECO:0000256" key="3">
    <source>
        <dbReference type="ARBA" id="ARBA00022777"/>
    </source>
</evidence>
<name>A0A7Y0Q195_9FIRM</name>
<feature type="domain" description="SpoOB alpha-helical" evidence="5">
    <location>
        <begin position="44"/>
        <end position="97"/>
    </location>
</feature>
<keyword evidence="4" id="KW-0472">Membrane</keyword>
<keyword evidence="4" id="KW-0812">Transmembrane</keyword>
<dbReference type="SUPFAM" id="SSF55890">
    <property type="entry name" value="Sporulation response regulatory protein Spo0B"/>
    <property type="match status" value="1"/>
</dbReference>
<keyword evidence="2" id="KW-0808">Transferase</keyword>
<feature type="transmembrane region" description="Helical" evidence="4">
    <location>
        <begin position="25"/>
        <end position="43"/>
    </location>
</feature>
<evidence type="ECO:0000313" key="7">
    <source>
        <dbReference type="Proteomes" id="UP000533476"/>
    </source>
</evidence>
<dbReference type="Pfam" id="PF14689">
    <property type="entry name" value="SPOB_a"/>
    <property type="match status" value="1"/>
</dbReference>
<accession>A0A7Y0Q195</accession>
<dbReference type="Gene3D" id="1.10.287.130">
    <property type="match status" value="1"/>
</dbReference>
<evidence type="ECO:0000313" key="6">
    <source>
        <dbReference type="EMBL" id="NMP21227.1"/>
    </source>
</evidence>
<dbReference type="AlphaFoldDB" id="A0A7Y0Q195"/>
<comment type="caution">
    <text evidence="6">The sequence shown here is derived from an EMBL/GenBank/DDBJ whole genome shotgun (WGS) entry which is preliminary data.</text>
</comment>
<keyword evidence="4" id="KW-1133">Transmembrane helix</keyword>
<evidence type="ECO:0000259" key="5">
    <source>
        <dbReference type="Pfam" id="PF14689"/>
    </source>
</evidence>
<keyword evidence="1" id="KW-0597">Phosphoprotein</keyword>
<gene>
    <name evidence="6" type="ORF">HIJ39_02480</name>
</gene>
<dbReference type="InterPro" id="IPR016120">
    <property type="entry name" value="Sig_transdc_His_kin_SpoOB"/>
</dbReference>
<dbReference type="GO" id="GO:0000155">
    <property type="term" value="F:phosphorelay sensor kinase activity"/>
    <property type="evidence" value="ECO:0007669"/>
    <property type="project" value="InterPro"/>
</dbReference>
<sequence length="204" mass="23876">MRGFWIRIGVLLALGVVDYTLHRPWRLFVLLIIVLYVAEWAAFRHRREAIFIIRQRRHRLANQLQLVTGWLQLGAVQKAEEAMERLMIQEASQSRWFRHLPSHWSYLFLRWDARGEERGVVIRWSGLDTLAPSYRMAWILERRLREAIRMAQSTMTVDFAGEGFRIVVADAPRSVPRGWTLGPDGVAISWPSRRNAVQSTSEQL</sequence>
<evidence type="ECO:0000256" key="1">
    <source>
        <dbReference type="ARBA" id="ARBA00022553"/>
    </source>
</evidence>
<evidence type="ECO:0000256" key="4">
    <source>
        <dbReference type="SAM" id="Phobius"/>
    </source>
</evidence>
<reference evidence="6 7" key="1">
    <citation type="submission" date="2020-04" db="EMBL/GenBank/DDBJ databases">
        <authorList>
            <person name="Zhang R."/>
            <person name="Schippers A."/>
        </authorList>
    </citation>
    <scope>NUCLEOTIDE SEQUENCE [LARGE SCALE GENOMIC DNA]</scope>
    <source>
        <strain evidence="6 7">DSM 109850</strain>
    </source>
</reference>
<proteinExistence type="predicted"/>
<protein>
    <recommendedName>
        <fullName evidence="5">SpoOB alpha-helical domain-containing protein</fullName>
    </recommendedName>
</protein>
<dbReference type="EMBL" id="JABBVZ010000005">
    <property type="protein sequence ID" value="NMP21227.1"/>
    <property type="molecule type" value="Genomic_DNA"/>
</dbReference>
<keyword evidence="7" id="KW-1185">Reference proteome</keyword>
<dbReference type="Proteomes" id="UP000533476">
    <property type="component" value="Unassembled WGS sequence"/>
</dbReference>
<dbReference type="InterPro" id="IPR039506">
    <property type="entry name" value="SPOB_a"/>
</dbReference>
<organism evidence="6 7">
    <name type="scientific">Sulfobacillus harzensis</name>
    <dbReference type="NCBI Taxonomy" id="2729629"/>
    <lineage>
        <taxon>Bacteria</taxon>
        <taxon>Bacillati</taxon>
        <taxon>Bacillota</taxon>
        <taxon>Clostridia</taxon>
        <taxon>Eubacteriales</taxon>
        <taxon>Clostridiales Family XVII. Incertae Sedis</taxon>
        <taxon>Sulfobacillus</taxon>
    </lineage>
</organism>